<dbReference type="WBParaSite" id="SBAD_0000339501-mRNA-1">
    <property type="protein sequence ID" value="SBAD_0000339501-mRNA-1"/>
    <property type="gene ID" value="SBAD_0000339501"/>
</dbReference>
<name>A0A183IHZ6_9BILA</name>
<accession>A0A183IHZ6</accession>
<sequence>MMQQTCVQLRLFCRLRHPSAGSKTSCLSLKAMRKRVKARLGLAHKNCRPTCRATNDDVANVSLGISPVFQVPGQSNGACKGMVEWNQPKSSSTNTMNSRGKTCDAKLP</sequence>
<dbReference type="Proteomes" id="UP000270296">
    <property type="component" value="Unassembled WGS sequence"/>
</dbReference>
<proteinExistence type="predicted"/>
<feature type="region of interest" description="Disordered" evidence="1">
    <location>
        <begin position="86"/>
        <end position="108"/>
    </location>
</feature>
<gene>
    <name evidence="2" type="ORF">SBAD_LOCUS3241</name>
</gene>
<evidence type="ECO:0000313" key="4">
    <source>
        <dbReference type="WBParaSite" id="SBAD_0000339501-mRNA-1"/>
    </source>
</evidence>
<feature type="compositionally biased region" description="Polar residues" evidence="1">
    <location>
        <begin position="87"/>
        <end position="100"/>
    </location>
</feature>
<reference evidence="2 3" key="2">
    <citation type="submission" date="2018-11" db="EMBL/GenBank/DDBJ databases">
        <authorList>
            <consortium name="Pathogen Informatics"/>
        </authorList>
    </citation>
    <scope>NUCLEOTIDE SEQUENCE [LARGE SCALE GENOMIC DNA]</scope>
</reference>
<protein>
    <submittedName>
        <fullName evidence="4">Secreted protein</fullName>
    </submittedName>
</protein>
<dbReference type="EMBL" id="UZAM01007642">
    <property type="protein sequence ID" value="VDP00499.1"/>
    <property type="molecule type" value="Genomic_DNA"/>
</dbReference>
<dbReference type="AlphaFoldDB" id="A0A183IHZ6"/>
<keyword evidence="3" id="KW-1185">Reference proteome</keyword>
<evidence type="ECO:0000256" key="1">
    <source>
        <dbReference type="SAM" id="MobiDB-lite"/>
    </source>
</evidence>
<evidence type="ECO:0000313" key="3">
    <source>
        <dbReference type="Proteomes" id="UP000270296"/>
    </source>
</evidence>
<evidence type="ECO:0000313" key="2">
    <source>
        <dbReference type="EMBL" id="VDP00499.1"/>
    </source>
</evidence>
<organism evidence="4">
    <name type="scientific">Soboliphyme baturini</name>
    <dbReference type="NCBI Taxonomy" id="241478"/>
    <lineage>
        <taxon>Eukaryota</taxon>
        <taxon>Metazoa</taxon>
        <taxon>Ecdysozoa</taxon>
        <taxon>Nematoda</taxon>
        <taxon>Enoplea</taxon>
        <taxon>Dorylaimia</taxon>
        <taxon>Dioctophymatida</taxon>
        <taxon>Dioctophymatoidea</taxon>
        <taxon>Soboliphymatidae</taxon>
        <taxon>Soboliphyme</taxon>
    </lineage>
</organism>
<reference evidence="4" key="1">
    <citation type="submission" date="2016-06" db="UniProtKB">
        <authorList>
            <consortium name="WormBaseParasite"/>
        </authorList>
    </citation>
    <scope>IDENTIFICATION</scope>
</reference>